<gene>
    <name evidence="2" type="ORF">BDW47DRAFT_71274</name>
</gene>
<reference evidence="2 3" key="1">
    <citation type="submission" date="2017-12" db="EMBL/GenBank/DDBJ databases">
        <authorList>
            <consortium name="DOE Joint Genome Institute"/>
            <person name="Haridas S."/>
            <person name="Kjaerbolling I."/>
            <person name="Vesth T.C."/>
            <person name="Frisvad J.C."/>
            <person name="Nybo J.L."/>
            <person name="Theobald S."/>
            <person name="Kuo A."/>
            <person name="Bowyer P."/>
            <person name="Matsuda Y."/>
            <person name="Mondo S."/>
            <person name="Lyhne E.K."/>
            <person name="Kogle M.E."/>
            <person name="Clum A."/>
            <person name="Lipzen A."/>
            <person name="Salamov A."/>
            <person name="Ngan C.Y."/>
            <person name="Daum C."/>
            <person name="Chiniquy J."/>
            <person name="Barry K."/>
            <person name="LaButti K."/>
            <person name="Simmons B.A."/>
            <person name="Magnuson J.K."/>
            <person name="Mortensen U.H."/>
            <person name="Larsen T.O."/>
            <person name="Grigoriev I.V."/>
            <person name="Baker S.E."/>
            <person name="Andersen M.R."/>
            <person name="Nordberg H.P."/>
            <person name="Cantor M.N."/>
            <person name="Hua S.X."/>
        </authorList>
    </citation>
    <scope>NUCLEOTIDE SEQUENCE [LARGE SCALE GENOMIC DNA]</scope>
    <source>
        <strain evidence="2 3">CBS 102.13</strain>
    </source>
</reference>
<protein>
    <submittedName>
        <fullName evidence="2">Uncharacterized protein</fullName>
    </submittedName>
</protein>
<dbReference type="AlphaFoldDB" id="A0A2I2F2E7"/>
<evidence type="ECO:0000256" key="1">
    <source>
        <dbReference type="SAM" id="MobiDB-lite"/>
    </source>
</evidence>
<name>A0A2I2F2E7_ASPCN</name>
<evidence type="ECO:0000313" key="2">
    <source>
        <dbReference type="EMBL" id="PLB34815.1"/>
    </source>
</evidence>
<dbReference type="RefSeq" id="XP_024668827.1">
    <property type="nucleotide sequence ID" value="XM_024819672.1"/>
</dbReference>
<dbReference type="Proteomes" id="UP000234585">
    <property type="component" value="Unassembled WGS sequence"/>
</dbReference>
<proteinExistence type="predicted"/>
<sequence length="111" mass="11965">MIEKAIEEVETLSGFWLGAQDGHLTVVIDGNKGMIGALRPARARVGINGARLSGYREIWNYYIGEERGLKEPNMRVRGRGSERAKSLGGSGGNWSPPKGASESALANTIDH</sequence>
<organism evidence="2 3">
    <name type="scientific">Aspergillus candidus</name>
    <dbReference type="NCBI Taxonomy" id="41067"/>
    <lineage>
        <taxon>Eukaryota</taxon>
        <taxon>Fungi</taxon>
        <taxon>Dikarya</taxon>
        <taxon>Ascomycota</taxon>
        <taxon>Pezizomycotina</taxon>
        <taxon>Eurotiomycetes</taxon>
        <taxon>Eurotiomycetidae</taxon>
        <taxon>Eurotiales</taxon>
        <taxon>Aspergillaceae</taxon>
        <taxon>Aspergillus</taxon>
        <taxon>Aspergillus subgen. Circumdati</taxon>
    </lineage>
</organism>
<dbReference type="EMBL" id="KZ559172">
    <property type="protein sequence ID" value="PLB34815.1"/>
    <property type="molecule type" value="Genomic_DNA"/>
</dbReference>
<feature type="compositionally biased region" description="Basic and acidic residues" evidence="1">
    <location>
        <begin position="74"/>
        <end position="85"/>
    </location>
</feature>
<evidence type="ECO:0000313" key="3">
    <source>
        <dbReference type="Proteomes" id="UP000234585"/>
    </source>
</evidence>
<accession>A0A2I2F2E7</accession>
<keyword evidence="3" id="KW-1185">Reference proteome</keyword>
<feature type="region of interest" description="Disordered" evidence="1">
    <location>
        <begin position="74"/>
        <end position="111"/>
    </location>
</feature>
<dbReference type="GeneID" id="36526832"/>